<evidence type="ECO:0000256" key="8">
    <source>
        <dbReference type="ARBA" id="ARBA00022989"/>
    </source>
</evidence>
<sequence>MPQMAPMNWMFLYMLFTIILMLLTINNYFFYMYKPKTNLITKKTKMINWKW</sequence>
<evidence type="ECO:0000256" key="2">
    <source>
        <dbReference type="ARBA" id="ARBA00008892"/>
    </source>
</evidence>
<evidence type="ECO:0000256" key="4">
    <source>
        <dbReference type="ARBA" id="ARBA00022448"/>
    </source>
</evidence>
<keyword evidence="4 12" id="KW-0813">Transport</keyword>
<protein>
    <recommendedName>
        <fullName evidence="12">ATP synthase complex subunit 8</fullName>
    </recommendedName>
</protein>
<feature type="transmembrane region" description="Helical" evidence="13">
    <location>
        <begin position="12"/>
        <end position="33"/>
    </location>
</feature>
<evidence type="ECO:0000256" key="10">
    <source>
        <dbReference type="ARBA" id="ARBA00023128"/>
    </source>
</evidence>
<dbReference type="AlphaFoldDB" id="A0AA51REX3"/>
<dbReference type="EMBL" id="OR255928">
    <property type="protein sequence ID" value="WMQ52325.1"/>
    <property type="molecule type" value="Genomic_DNA"/>
</dbReference>
<dbReference type="GO" id="GO:0031966">
    <property type="term" value="C:mitochondrial membrane"/>
    <property type="evidence" value="ECO:0007669"/>
    <property type="project" value="UniProtKB-SubCell"/>
</dbReference>
<evidence type="ECO:0000256" key="13">
    <source>
        <dbReference type="SAM" id="Phobius"/>
    </source>
</evidence>
<evidence type="ECO:0000256" key="5">
    <source>
        <dbReference type="ARBA" id="ARBA00022547"/>
    </source>
</evidence>
<evidence type="ECO:0000256" key="3">
    <source>
        <dbReference type="ARBA" id="ARBA00011291"/>
    </source>
</evidence>
<evidence type="ECO:0000256" key="12">
    <source>
        <dbReference type="RuleBase" id="RU003661"/>
    </source>
</evidence>
<keyword evidence="6 12" id="KW-0812">Transmembrane</keyword>
<reference evidence="14" key="1">
    <citation type="submission" date="2023-07" db="EMBL/GenBank/DDBJ databases">
        <authorList>
            <person name="Li X."/>
        </authorList>
    </citation>
    <scope>NUCLEOTIDE SEQUENCE</scope>
    <source>
        <tissue evidence="14">China</tissue>
    </source>
</reference>
<comment type="subunit">
    <text evidence="3">F-type ATPases have 2 components, CF(1) - the catalytic core - and CF(0) - the membrane proton channel.</text>
</comment>
<keyword evidence="11 13" id="KW-0472">Membrane</keyword>
<keyword evidence="7 12" id="KW-0375">Hydrogen ion transport</keyword>
<evidence type="ECO:0000313" key="14">
    <source>
        <dbReference type="EMBL" id="WMQ52325.1"/>
    </source>
</evidence>
<evidence type="ECO:0000256" key="9">
    <source>
        <dbReference type="ARBA" id="ARBA00023065"/>
    </source>
</evidence>
<comment type="similarity">
    <text evidence="2 12">Belongs to the ATPase protein 8 family.</text>
</comment>
<keyword evidence="5 12" id="KW-0138">CF(0)</keyword>
<name>A0AA51REX3_9CUCU</name>
<dbReference type="GO" id="GO:0015986">
    <property type="term" value="P:proton motive force-driven ATP synthesis"/>
    <property type="evidence" value="ECO:0007669"/>
    <property type="project" value="InterPro"/>
</dbReference>
<evidence type="ECO:0000256" key="1">
    <source>
        <dbReference type="ARBA" id="ARBA00004304"/>
    </source>
</evidence>
<proteinExistence type="inferred from homology"/>
<accession>A0AA51REX3</accession>
<geneLocation type="mitochondrion" evidence="14"/>
<organism evidence="14">
    <name type="scientific">Ceutorhynchus albosuturalis</name>
    <dbReference type="NCBI Taxonomy" id="342699"/>
    <lineage>
        <taxon>Eukaryota</taxon>
        <taxon>Metazoa</taxon>
        <taxon>Ecdysozoa</taxon>
        <taxon>Arthropoda</taxon>
        <taxon>Hexapoda</taxon>
        <taxon>Insecta</taxon>
        <taxon>Pterygota</taxon>
        <taxon>Neoptera</taxon>
        <taxon>Endopterygota</taxon>
        <taxon>Coleoptera</taxon>
        <taxon>Polyphaga</taxon>
        <taxon>Cucujiformia</taxon>
        <taxon>Curculionidae</taxon>
        <taxon>Ceutorhynchinae</taxon>
        <taxon>Ceutorhynchus</taxon>
    </lineage>
</organism>
<evidence type="ECO:0000256" key="11">
    <source>
        <dbReference type="ARBA" id="ARBA00023136"/>
    </source>
</evidence>
<keyword evidence="10 12" id="KW-0496">Mitochondrion</keyword>
<dbReference type="Pfam" id="PF00895">
    <property type="entry name" value="ATP-synt_8"/>
    <property type="match status" value="1"/>
</dbReference>
<evidence type="ECO:0000256" key="6">
    <source>
        <dbReference type="ARBA" id="ARBA00022692"/>
    </source>
</evidence>
<keyword evidence="8 13" id="KW-1133">Transmembrane helix</keyword>
<evidence type="ECO:0000256" key="7">
    <source>
        <dbReference type="ARBA" id="ARBA00022781"/>
    </source>
</evidence>
<dbReference type="GO" id="GO:0045259">
    <property type="term" value="C:proton-transporting ATP synthase complex"/>
    <property type="evidence" value="ECO:0007669"/>
    <property type="project" value="UniProtKB-KW"/>
</dbReference>
<keyword evidence="9 12" id="KW-0406">Ion transport</keyword>
<comment type="subcellular location">
    <subcellularLocation>
        <location evidence="1 12">Mitochondrion membrane</location>
        <topology evidence="1 12">Single-pass membrane protein</topology>
    </subcellularLocation>
</comment>
<gene>
    <name evidence="14" type="primary">ATP8</name>
</gene>
<dbReference type="GO" id="GO:0015078">
    <property type="term" value="F:proton transmembrane transporter activity"/>
    <property type="evidence" value="ECO:0007669"/>
    <property type="project" value="InterPro"/>
</dbReference>
<dbReference type="InterPro" id="IPR001421">
    <property type="entry name" value="ATP8_metazoa"/>
</dbReference>